<comment type="caution">
    <text evidence="2">The sequence shown here is derived from an EMBL/GenBank/DDBJ whole genome shotgun (WGS) entry which is preliminary data.</text>
</comment>
<gene>
    <name evidence="2" type="ORF">BCR39DRAFT_505572</name>
</gene>
<keyword evidence="3" id="KW-1185">Reference proteome</keyword>
<dbReference type="InParanoid" id="A0A1Y2B3N1"/>
<dbReference type="EMBL" id="MCFC01000026">
    <property type="protein sequence ID" value="ORY29344.1"/>
    <property type="molecule type" value="Genomic_DNA"/>
</dbReference>
<feature type="region of interest" description="Disordered" evidence="1">
    <location>
        <begin position="68"/>
        <end position="87"/>
    </location>
</feature>
<evidence type="ECO:0000313" key="2">
    <source>
        <dbReference type="EMBL" id="ORY29344.1"/>
    </source>
</evidence>
<organism evidence="2 3">
    <name type="scientific">Naematelia encephala</name>
    <dbReference type="NCBI Taxonomy" id="71784"/>
    <lineage>
        <taxon>Eukaryota</taxon>
        <taxon>Fungi</taxon>
        <taxon>Dikarya</taxon>
        <taxon>Basidiomycota</taxon>
        <taxon>Agaricomycotina</taxon>
        <taxon>Tremellomycetes</taxon>
        <taxon>Tremellales</taxon>
        <taxon>Naemateliaceae</taxon>
        <taxon>Naematelia</taxon>
    </lineage>
</organism>
<dbReference type="AlphaFoldDB" id="A0A1Y2B3N1"/>
<evidence type="ECO:0000313" key="3">
    <source>
        <dbReference type="Proteomes" id="UP000193986"/>
    </source>
</evidence>
<dbReference type="Proteomes" id="UP000193986">
    <property type="component" value="Unassembled WGS sequence"/>
</dbReference>
<reference evidence="2 3" key="1">
    <citation type="submission" date="2016-07" db="EMBL/GenBank/DDBJ databases">
        <title>Pervasive Adenine N6-methylation of Active Genes in Fungi.</title>
        <authorList>
            <consortium name="DOE Joint Genome Institute"/>
            <person name="Mondo S.J."/>
            <person name="Dannebaum R.O."/>
            <person name="Kuo R.C."/>
            <person name="Labutti K."/>
            <person name="Haridas S."/>
            <person name="Kuo A."/>
            <person name="Salamov A."/>
            <person name="Ahrendt S.R."/>
            <person name="Lipzen A."/>
            <person name="Sullivan W."/>
            <person name="Andreopoulos W.B."/>
            <person name="Clum A."/>
            <person name="Lindquist E."/>
            <person name="Daum C."/>
            <person name="Ramamoorthy G.K."/>
            <person name="Gryganskyi A."/>
            <person name="Culley D."/>
            <person name="Magnuson J.K."/>
            <person name="James T.Y."/>
            <person name="O'Malley M.A."/>
            <person name="Stajich J.E."/>
            <person name="Spatafora J.W."/>
            <person name="Visel A."/>
            <person name="Grigoriev I.V."/>
        </authorList>
    </citation>
    <scope>NUCLEOTIDE SEQUENCE [LARGE SCALE GENOMIC DNA]</scope>
    <source>
        <strain evidence="2 3">68-887.2</strain>
    </source>
</reference>
<accession>A0A1Y2B3N1</accession>
<protein>
    <submittedName>
        <fullName evidence="2">Uncharacterized protein</fullName>
    </submittedName>
</protein>
<sequence>MLLELVERQVERRGGDSVSIAVSCRSVFEARSIILSFPLDLGIPSLNCPDGVQGLDKSERMLALYKTSDDEKEKKKTPAGVTENNDGEFPQRARVSLYSVAFLLVPLRSLNLPSPTITETGPHVWGKGSLSSSMKNNLFHGETMPHPYLKREAIKYGNSGHLGEMSQTLGYCESISLSTGITIILLRSNTGHLIVLYKHDGLTCILAQVGQAIDSRNLNPKVERT</sequence>
<evidence type="ECO:0000256" key="1">
    <source>
        <dbReference type="SAM" id="MobiDB-lite"/>
    </source>
</evidence>
<name>A0A1Y2B3N1_9TREE</name>
<proteinExistence type="predicted"/>